<evidence type="ECO:0008006" key="3">
    <source>
        <dbReference type="Google" id="ProtNLM"/>
    </source>
</evidence>
<dbReference type="InterPro" id="IPR011990">
    <property type="entry name" value="TPR-like_helical_dom_sf"/>
</dbReference>
<evidence type="ECO:0000313" key="2">
    <source>
        <dbReference type="Proteomes" id="UP001235064"/>
    </source>
</evidence>
<keyword evidence="2" id="KW-1185">Reference proteome</keyword>
<protein>
    <recommendedName>
        <fullName evidence="3">Tetratricopeptide repeat protein</fullName>
    </recommendedName>
</protein>
<name>A0ABT7N3R2_9MICO</name>
<dbReference type="Gene3D" id="1.25.40.10">
    <property type="entry name" value="Tetratricopeptide repeat domain"/>
    <property type="match status" value="1"/>
</dbReference>
<dbReference type="SUPFAM" id="SSF48452">
    <property type="entry name" value="TPR-like"/>
    <property type="match status" value="1"/>
</dbReference>
<gene>
    <name evidence="1" type="ORF">QSV35_18535</name>
</gene>
<organism evidence="1 2">
    <name type="scientific">Microbacterium candidum</name>
    <dbReference type="NCBI Taxonomy" id="3041922"/>
    <lineage>
        <taxon>Bacteria</taxon>
        <taxon>Bacillati</taxon>
        <taxon>Actinomycetota</taxon>
        <taxon>Actinomycetes</taxon>
        <taxon>Micrococcales</taxon>
        <taxon>Microbacteriaceae</taxon>
        <taxon>Microbacterium</taxon>
    </lineage>
</organism>
<dbReference type="EMBL" id="JASXSZ010000007">
    <property type="protein sequence ID" value="MDL9981333.1"/>
    <property type="molecule type" value="Genomic_DNA"/>
</dbReference>
<dbReference type="RefSeq" id="WP_286290414.1">
    <property type="nucleotide sequence ID" value="NZ_JASXSZ010000007.1"/>
</dbReference>
<comment type="caution">
    <text evidence="1">The sequence shown here is derived from an EMBL/GenBank/DDBJ whole genome shotgun (WGS) entry which is preliminary data.</text>
</comment>
<evidence type="ECO:0000313" key="1">
    <source>
        <dbReference type="EMBL" id="MDL9981333.1"/>
    </source>
</evidence>
<reference evidence="1 2" key="1">
    <citation type="submission" date="2023-06" db="EMBL/GenBank/DDBJ databases">
        <title>Microbacterium sp. nov., isolated from a waste landfill.</title>
        <authorList>
            <person name="Wen W."/>
        </authorList>
    </citation>
    <scope>NUCLEOTIDE SEQUENCE [LARGE SCALE GENOMIC DNA]</scope>
    <source>
        <strain evidence="1 2">ASV49</strain>
    </source>
</reference>
<accession>A0ABT7N3R2</accession>
<proteinExistence type="predicted"/>
<dbReference type="Proteomes" id="UP001235064">
    <property type="component" value="Unassembled WGS sequence"/>
</dbReference>
<sequence length="207" mass="22451">MTLEQARLDELWDFSDAVASEARLRAAAAEGPDAEELLTQVARALGLQDRFAEADAVLDGIIAATDAGAVRTRISLERGRLRNSSGDADAAIPHLYTAVEIAADAELDFLRVDALHMLAIADPARSADWTDAAFAVLENVTDARTLRWRVSLWNNRGWSLADAGELDEALAAFEASRDAAVHWGTPQQVVWADEAIAETRERRTAQG</sequence>